<dbReference type="EMBL" id="PVZG01000001">
    <property type="protein sequence ID" value="PRY32990.1"/>
    <property type="molecule type" value="Genomic_DNA"/>
</dbReference>
<dbReference type="Proteomes" id="UP000239209">
    <property type="component" value="Unassembled WGS sequence"/>
</dbReference>
<keyword evidence="2" id="KW-1185">Reference proteome</keyword>
<proteinExistence type="predicted"/>
<dbReference type="RefSeq" id="WP_106124355.1">
    <property type="nucleotide sequence ID" value="NZ_PVZG01000001.1"/>
</dbReference>
<gene>
    <name evidence="1" type="ORF">CLV70_101150</name>
</gene>
<protein>
    <submittedName>
        <fullName evidence="1">Uncharacterized protein</fullName>
    </submittedName>
</protein>
<reference evidence="1 2" key="1">
    <citation type="submission" date="2018-03" db="EMBL/GenBank/DDBJ databases">
        <title>Genomic Encyclopedia of Archaeal and Bacterial Type Strains, Phase II (KMG-II): from individual species to whole genera.</title>
        <authorList>
            <person name="Goeker M."/>
        </authorList>
    </citation>
    <scope>NUCLEOTIDE SEQUENCE [LARGE SCALE GENOMIC DNA]</scope>
    <source>
        <strain evidence="1 2">DSM 45348</strain>
    </source>
</reference>
<dbReference type="AlphaFoldDB" id="A0A2T0SHV1"/>
<comment type="caution">
    <text evidence="1">The sequence shown here is derived from an EMBL/GenBank/DDBJ whole genome shotgun (WGS) entry which is preliminary data.</text>
</comment>
<name>A0A2T0SHV1_9ACTN</name>
<accession>A0A2T0SHV1</accession>
<organism evidence="1 2">
    <name type="scientific">Pseudosporangium ferrugineum</name>
    <dbReference type="NCBI Taxonomy" id="439699"/>
    <lineage>
        <taxon>Bacteria</taxon>
        <taxon>Bacillati</taxon>
        <taxon>Actinomycetota</taxon>
        <taxon>Actinomycetes</taxon>
        <taxon>Micromonosporales</taxon>
        <taxon>Micromonosporaceae</taxon>
        <taxon>Pseudosporangium</taxon>
    </lineage>
</organism>
<evidence type="ECO:0000313" key="1">
    <source>
        <dbReference type="EMBL" id="PRY32990.1"/>
    </source>
</evidence>
<sequence>MSEDDRDRLLTEYEAVRADIARRAVARDAATSEALRAQQAAHREEKAAWDRLTGLREARRDEPGDLSLVARADQAEAAYEDARNVAEEVNRTAAAIARRALEESEEDGRRLFELGMRVRAARGAPPRR</sequence>
<evidence type="ECO:0000313" key="2">
    <source>
        <dbReference type="Proteomes" id="UP000239209"/>
    </source>
</evidence>